<sequence>MRPLLELMHSNFDSFKPARNQNRSHLVRSVHSLIVAADKYDCVRLLKPFAAQWGEFLTVQSNDERELYRLTWISYQLGCADSYIKAATRLVADVPASASSSDWYRPLPPNLSENVSRIRRSMIALLIAPVQGRVDSLVQGGTVCKFRTSEPDDCEARMLGHLIRGLKKHDLWPSGHCQCTVLPQRTRQSSRGMERRGPIWVASPCPVPCHPPSHGRHGSLQSQLCLHSEQGGARLH</sequence>
<dbReference type="RefSeq" id="XP_046005887.1">
    <property type="nucleotide sequence ID" value="XM_046162898.1"/>
</dbReference>
<proteinExistence type="predicted"/>
<keyword evidence="2" id="KW-1185">Reference proteome</keyword>
<dbReference type="OrthoDB" id="5233753at2759"/>
<comment type="caution">
    <text evidence="1">The sequence shown here is derived from an EMBL/GenBank/DDBJ whole genome shotgun (WGS) entry which is preliminary data.</text>
</comment>
<organism evidence="1 2">
    <name type="scientific">Microdochium trichocladiopsis</name>
    <dbReference type="NCBI Taxonomy" id="1682393"/>
    <lineage>
        <taxon>Eukaryota</taxon>
        <taxon>Fungi</taxon>
        <taxon>Dikarya</taxon>
        <taxon>Ascomycota</taxon>
        <taxon>Pezizomycotina</taxon>
        <taxon>Sordariomycetes</taxon>
        <taxon>Xylariomycetidae</taxon>
        <taxon>Xylariales</taxon>
        <taxon>Microdochiaceae</taxon>
        <taxon>Microdochium</taxon>
    </lineage>
</organism>
<name>A0A9P8XTI7_9PEZI</name>
<dbReference type="GeneID" id="70192444"/>
<protein>
    <submittedName>
        <fullName evidence="1">Uncharacterized protein</fullName>
    </submittedName>
</protein>
<evidence type="ECO:0000313" key="1">
    <source>
        <dbReference type="EMBL" id="KAH7016263.1"/>
    </source>
</evidence>
<dbReference type="Proteomes" id="UP000756346">
    <property type="component" value="Unassembled WGS sequence"/>
</dbReference>
<dbReference type="EMBL" id="JAGTJQ010000012">
    <property type="protein sequence ID" value="KAH7016263.1"/>
    <property type="molecule type" value="Genomic_DNA"/>
</dbReference>
<accession>A0A9P8XTI7</accession>
<reference evidence="1" key="1">
    <citation type="journal article" date="2021" name="Nat. Commun.">
        <title>Genetic determinants of endophytism in the Arabidopsis root mycobiome.</title>
        <authorList>
            <person name="Mesny F."/>
            <person name="Miyauchi S."/>
            <person name="Thiergart T."/>
            <person name="Pickel B."/>
            <person name="Atanasova L."/>
            <person name="Karlsson M."/>
            <person name="Huettel B."/>
            <person name="Barry K.W."/>
            <person name="Haridas S."/>
            <person name="Chen C."/>
            <person name="Bauer D."/>
            <person name="Andreopoulos W."/>
            <person name="Pangilinan J."/>
            <person name="LaButti K."/>
            <person name="Riley R."/>
            <person name="Lipzen A."/>
            <person name="Clum A."/>
            <person name="Drula E."/>
            <person name="Henrissat B."/>
            <person name="Kohler A."/>
            <person name="Grigoriev I.V."/>
            <person name="Martin F.M."/>
            <person name="Hacquard S."/>
        </authorList>
    </citation>
    <scope>NUCLEOTIDE SEQUENCE</scope>
    <source>
        <strain evidence="1">MPI-CAGE-CH-0230</strain>
    </source>
</reference>
<evidence type="ECO:0000313" key="2">
    <source>
        <dbReference type="Proteomes" id="UP000756346"/>
    </source>
</evidence>
<gene>
    <name evidence="1" type="ORF">B0I36DRAFT_44206</name>
</gene>
<dbReference type="AlphaFoldDB" id="A0A9P8XTI7"/>